<sequence>MSNYEEISRRAEADLNTYQAKTGNARPQADDDAGVNSYVEKKFDSANVTYGDDLSTNRGYNKRIPPGEGGDVDARGRQATGNQYEGQGGPDDKISESYRQQSGQNDADIVGANTERNLGNSGDIAVQGQAASRANVGRNPPGVGGSKYKGSDYYTPESVPDSISAEGWIAPESVTQASRETEGYTSRIHEDE</sequence>
<dbReference type="EMBL" id="JOKZ01000232">
    <property type="protein sequence ID" value="KKP00764.1"/>
    <property type="molecule type" value="Genomic_DNA"/>
</dbReference>
<comment type="caution">
    <text evidence="2">The sequence shown here is derived from an EMBL/GenBank/DDBJ whole genome shotgun (WGS) entry which is preliminary data.</text>
</comment>
<organism evidence="2 3">
    <name type="scientific">Trichoderma harzianum</name>
    <name type="common">Hypocrea lixii</name>
    <dbReference type="NCBI Taxonomy" id="5544"/>
    <lineage>
        <taxon>Eukaryota</taxon>
        <taxon>Fungi</taxon>
        <taxon>Dikarya</taxon>
        <taxon>Ascomycota</taxon>
        <taxon>Pezizomycotina</taxon>
        <taxon>Sordariomycetes</taxon>
        <taxon>Hypocreomycetidae</taxon>
        <taxon>Hypocreales</taxon>
        <taxon>Hypocreaceae</taxon>
        <taxon>Trichoderma</taxon>
    </lineage>
</organism>
<protein>
    <submittedName>
        <fullName evidence="2">Uncharacterized protein</fullName>
    </submittedName>
</protein>
<dbReference type="Proteomes" id="UP000034112">
    <property type="component" value="Unassembled WGS sequence"/>
</dbReference>
<evidence type="ECO:0000256" key="1">
    <source>
        <dbReference type="SAM" id="MobiDB-lite"/>
    </source>
</evidence>
<feature type="region of interest" description="Disordered" evidence="1">
    <location>
        <begin position="173"/>
        <end position="192"/>
    </location>
</feature>
<proteinExistence type="predicted"/>
<accession>A0A0G0A6H7</accession>
<evidence type="ECO:0000313" key="3">
    <source>
        <dbReference type="Proteomes" id="UP000034112"/>
    </source>
</evidence>
<dbReference type="AlphaFoldDB" id="A0A0G0A6H7"/>
<feature type="region of interest" description="Disordered" evidence="1">
    <location>
        <begin position="129"/>
        <end position="151"/>
    </location>
</feature>
<feature type="region of interest" description="Disordered" evidence="1">
    <location>
        <begin position="18"/>
        <end position="107"/>
    </location>
</feature>
<gene>
    <name evidence="2" type="ORF">THAR02_07151</name>
</gene>
<feature type="compositionally biased region" description="Basic and acidic residues" evidence="1">
    <location>
        <begin position="179"/>
        <end position="192"/>
    </location>
</feature>
<dbReference type="OMA" id="YYTPESV"/>
<name>A0A0G0A6H7_TRIHA</name>
<reference evidence="3" key="1">
    <citation type="journal article" date="2015" name="Genome Announc.">
        <title>Draft whole-genome sequence of the biocontrol agent Trichoderma harzianum T6776.</title>
        <authorList>
            <person name="Baroncelli R."/>
            <person name="Piaggeschi G."/>
            <person name="Fiorini L."/>
            <person name="Bertolini E."/>
            <person name="Zapparata A."/>
            <person name="Pe M.E."/>
            <person name="Sarrocco S."/>
            <person name="Vannacci G."/>
        </authorList>
    </citation>
    <scope>NUCLEOTIDE SEQUENCE [LARGE SCALE GENOMIC DNA]</scope>
    <source>
        <strain evidence="3">T6776</strain>
    </source>
</reference>
<evidence type="ECO:0000313" key="2">
    <source>
        <dbReference type="EMBL" id="KKP00764.1"/>
    </source>
</evidence>
<dbReference type="OrthoDB" id="3359339at2759"/>